<dbReference type="Pfam" id="PF03466">
    <property type="entry name" value="LysR_substrate"/>
    <property type="match status" value="1"/>
</dbReference>
<dbReference type="Gene3D" id="1.10.10.10">
    <property type="entry name" value="Winged helix-like DNA-binding domain superfamily/Winged helix DNA-binding domain"/>
    <property type="match status" value="1"/>
</dbReference>
<dbReference type="InterPro" id="IPR005119">
    <property type="entry name" value="LysR_subst-bd"/>
</dbReference>
<sequence>MFDSRHIRTFHAVVTAGTYSGAAAVLGYTQPAVTQQMKALERTVGSPLFVRVGRRMRLTEAGETLARHAEGILGSLSVAEEQVTAITRLRSGRVRVCAFPSANATVVPEALARLAADHPGIRVQLLEDEPPDSLERLARGACDITLAFTYPGLRESVPDEVVEIPLLEDQLTVLMPIGHPLARRRAVRLADLAEERWIAGCPRCRTNFLHECAELGFAPDIAYTTDDGLVVQSLVAEGLGVAMMPGLVLSFLRLDRVAGRSLEPAVRRRISAYVLREHLRIPATALVVDTIKEAAERRVGC</sequence>
<evidence type="ECO:0000313" key="6">
    <source>
        <dbReference type="EMBL" id="MFC4330747.1"/>
    </source>
</evidence>
<dbReference type="Pfam" id="PF00126">
    <property type="entry name" value="HTH_1"/>
    <property type="match status" value="1"/>
</dbReference>
<protein>
    <submittedName>
        <fullName evidence="6">LysR family transcriptional regulator</fullName>
    </submittedName>
</protein>
<evidence type="ECO:0000256" key="1">
    <source>
        <dbReference type="ARBA" id="ARBA00009437"/>
    </source>
</evidence>
<dbReference type="SUPFAM" id="SSF46785">
    <property type="entry name" value="Winged helix' DNA-binding domain"/>
    <property type="match status" value="1"/>
</dbReference>
<dbReference type="InterPro" id="IPR036390">
    <property type="entry name" value="WH_DNA-bd_sf"/>
</dbReference>
<dbReference type="PANTHER" id="PTHR30346:SF29">
    <property type="entry name" value="LYSR SUBSTRATE-BINDING"/>
    <property type="match status" value="1"/>
</dbReference>
<dbReference type="InterPro" id="IPR036388">
    <property type="entry name" value="WH-like_DNA-bd_sf"/>
</dbReference>
<dbReference type="PROSITE" id="PS50931">
    <property type="entry name" value="HTH_LYSR"/>
    <property type="match status" value="1"/>
</dbReference>
<keyword evidence="7" id="KW-1185">Reference proteome</keyword>
<evidence type="ECO:0000256" key="4">
    <source>
        <dbReference type="ARBA" id="ARBA00023163"/>
    </source>
</evidence>
<comment type="caution">
    <text evidence="6">The sequence shown here is derived from an EMBL/GenBank/DDBJ whole genome shotgun (WGS) entry which is preliminary data.</text>
</comment>
<dbReference type="EMBL" id="JBHSDP010000024">
    <property type="protein sequence ID" value="MFC4330747.1"/>
    <property type="molecule type" value="Genomic_DNA"/>
</dbReference>
<dbReference type="Gene3D" id="3.40.190.10">
    <property type="entry name" value="Periplasmic binding protein-like II"/>
    <property type="match status" value="2"/>
</dbReference>
<accession>A0ABV8TJD6</accession>
<feature type="domain" description="HTH lysR-type" evidence="5">
    <location>
        <begin position="2"/>
        <end position="59"/>
    </location>
</feature>
<dbReference type="RefSeq" id="WP_037892045.1">
    <property type="nucleotide sequence ID" value="NZ_JBHSDP010000024.1"/>
</dbReference>
<organism evidence="6 7">
    <name type="scientific">Streptomyces andamanensis</name>
    <dbReference type="NCBI Taxonomy" id="1565035"/>
    <lineage>
        <taxon>Bacteria</taxon>
        <taxon>Bacillati</taxon>
        <taxon>Actinomycetota</taxon>
        <taxon>Actinomycetes</taxon>
        <taxon>Kitasatosporales</taxon>
        <taxon>Streptomycetaceae</taxon>
        <taxon>Streptomyces</taxon>
    </lineage>
</organism>
<reference evidence="7" key="1">
    <citation type="journal article" date="2019" name="Int. J. Syst. Evol. Microbiol.">
        <title>The Global Catalogue of Microorganisms (GCM) 10K type strain sequencing project: providing services to taxonomists for standard genome sequencing and annotation.</title>
        <authorList>
            <consortium name="The Broad Institute Genomics Platform"/>
            <consortium name="The Broad Institute Genome Sequencing Center for Infectious Disease"/>
            <person name="Wu L."/>
            <person name="Ma J."/>
        </authorList>
    </citation>
    <scope>NUCLEOTIDE SEQUENCE [LARGE SCALE GENOMIC DNA]</scope>
    <source>
        <strain evidence="7">PCU 347</strain>
    </source>
</reference>
<keyword evidence="3" id="KW-0238">DNA-binding</keyword>
<comment type="similarity">
    <text evidence="1">Belongs to the LysR transcriptional regulatory family.</text>
</comment>
<evidence type="ECO:0000256" key="3">
    <source>
        <dbReference type="ARBA" id="ARBA00023125"/>
    </source>
</evidence>
<evidence type="ECO:0000313" key="7">
    <source>
        <dbReference type="Proteomes" id="UP001595824"/>
    </source>
</evidence>
<dbReference type="Proteomes" id="UP001595824">
    <property type="component" value="Unassembled WGS sequence"/>
</dbReference>
<keyword evidence="2" id="KW-0805">Transcription regulation</keyword>
<keyword evidence="4" id="KW-0804">Transcription</keyword>
<proteinExistence type="inferred from homology"/>
<dbReference type="SUPFAM" id="SSF53850">
    <property type="entry name" value="Periplasmic binding protein-like II"/>
    <property type="match status" value="1"/>
</dbReference>
<dbReference type="PRINTS" id="PR00039">
    <property type="entry name" value="HTHLYSR"/>
</dbReference>
<evidence type="ECO:0000256" key="2">
    <source>
        <dbReference type="ARBA" id="ARBA00023015"/>
    </source>
</evidence>
<evidence type="ECO:0000259" key="5">
    <source>
        <dbReference type="PROSITE" id="PS50931"/>
    </source>
</evidence>
<dbReference type="InterPro" id="IPR000847">
    <property type="entry name" value="LysR_HTH_N"/>
</dbReference>
<gene>
    <name evidence="6" type="ORF">ACFPC0_23770</name>
</gene>
<dbReference type="PANTHER" id="PTHR30346">
    <property type="entry name" value="TRANSCRIPTIONAL DUAL REGULATOR HCAR-RELATED"/>
    <property type="match status" value="1"/>
</dbReference>
<name>A0ABV8TJD6_9ACTN</name>
<dbReference type="CDD" id="cd08423">
    <property type="entry name" value="PBP2_LTTR_like_6"/>
    <property type="match status" value="1"/>
</dbReference>